<feature type="domain" description="RabBD" evidence="2">
    <location>
        <begin position="121"/>
        <end position="181"/>
    </location>
</feature>
<dbReference type="PANTHER" id="PTHR45716">
    <property type="entry name" value="BITESIZE, ISOFORM I"/>
    <property type="match status" value="1"/>
</dbReference>
<dbReference type="Gene3D" id="6.10.250.3000">
    <property type="match status" value="1"/>
</dbReference>
<accession>A0A4Z2H1V6</accession>
<dbReference type="GO" id="GO:0031267">
    <property type="term" value="F:small GTPase binding"/>
    <property type="evidence" value="ECO:0007669"/>
    <property type="project" value="InterPro"/>
</dbReference>
<dbReference type="PROSITE" id="PS50916">
    <property type="entry name" value="RABBD"/>
    <property type="match status" value="1"/>
</dbReference>
<sequence>MSPLETRTRFRCPHPLVKHTEDVTAEWKLRTPAGRHVHYSCDDTSVNKVTSQLAVHGRSPPPPPPPPPLPGLLTGQHIQQQQQIFGGGKHFHTYSTCLLSEPTHQDGSYRGGAEEGGGETMIDLSYLTEEEQGMIMTVLMRDIELQKAEEERIRKLESVPHSGPQFQTELKSRTGEWFYEAKSRRHMDEIHGSVVILASMKQRSASLDSSLRNERAKKSSSRGSDIAIPPKPARYSEALQPQEIKTHIPTEEPPSTEQSDFRRLPHIRGLFCRLQAGAKE</sequence>
<feature type="region of interest" description="Disordered" evidence="1">
    <location>
        <begin position="51"/>
        <end position="71"/>
    </location>
</feature>
<organism evidence="3 4">
    <name type="scientific">Liparis tanakae</name>
    <name type="common">Tanaka's snailfish</name>
    <dbReference type="NCBI Taxonomy" id="230148"/>
    <lineage>
        <taxon>Eukaryota</taxon>
        <taxon>Metazoa</taxon>
        <taxon>Chordata</taxon>
        <taxon>Craniata</taxon>
        <taxon>Vertebrata</taxon>
        <taxon>Euteleostomi</taxon>
        <taxon>Actinopterygii</taxon>
        <taxon>Neopterygii</taxon>
        <taxon>Teleostei</taxon>
        <taxon>Neoteleostei</taxon>
        <taxon>Acanthomorphata</taxon>
        <taxon>Eupercaria</taxon>
        <taxon>Perciformes</taxon>
        <taxon>Cottioidei</taxon>
        <taxon>Cottales</taxon>
        <taxon>Liparidae</taxon>
        <taxon>Liparis</taxon>
    </lineage>
</organism>
<protein>
    <submittedName>
        <fullName evidence="3">Synaptotagmin-like protein 2</fullName>
    </submittedName>
</protein>
<dbReference type="GO" id="GO:0005886">
    <property type="term" value="C:plasma membrane"/>
    <property type="evidence" value="ECO:0007669"/>
    <property type="project" value="TreeGrafter"/>
</dbReference>
<dbReference type="AlphaFoldDB" id="A0A4Z2H1V6"/>
<dbReference type="Proteomes" id="UP000314294">
    <property type="component" value="Unassembled WGS sequence"/>
</dbReference>
<evidence type="ECO:0000259" key="2">
    <source>
        <dbReference type="PROSITE" id="PS50916"/>
    </source>
</evidence>
<dbReference type="GO" id="GO:0070382">
    <property type="term" value="C:exocytic vesicle"/>
    <property type="evidence" value="ECO:0007669"/>
    <property type="project" value="TreeGrafter"/>
</dbReference>
<evidence type="ECO:0000313" key="4">
    <source>
        <dbReference type="Proteomes" id="UP000314294"/>
    </source>
</evidence>
<gene>
    <name evidence="3" type="primary">SYTL2_0</name>
    <name evidence="3" type="ORF">EYF80_029907</name>
</gene>
<reference evidence="3 4" key="1">
    <citation type="submission" date="2019-03" db="EMBL/GenBank/DDBJ databases">
        <title>First draft genome of Liparis tanakae, snailfish: a comprehensive survey of snailfish specific genes.</title>
        <authorList>
            <person name="Kim W."/>
            <person name="Song I."/>
            <person name="Jeong J.-H."/>
            <person name="Kim D."/>
            <person name="Kim S."/>
            <person name="Ryu S."/>
            <person name="Song J.Y."/>
            <person name="Lee S.K."/>
        </authorList>
    </citation>
    <scope>NUCLEOTIDE SEQUENCE [LARGE SCALE GENOMIC DNA]</scope>
    <source>
        <tissue evidence="3">Muscle</tissue>
    </source>
</reference>
<evidence type="ECO:0000313" key="3">
    <source>
        <dbReference type="EMBL" id="TNN59858.1"/>
    </source>
</evidence>
<proteinExistence type="predicted"/>
<dbReference type="GO" id="GO:0006887">
    <property type="term" value="P:exocytosis"/>
    <property type="evidence" value="ECO:0007669"/>
    <property type="project" value="TreeGrafter"/>
</dbReference>
<dbReference type="PANTHER" id="PTHR45716:SF5">
    <property type="entry name" value="SYNAPTOTAGMIN-LIKE PROTEIN 2"/>
    <property type="match status" value="1"/>
</dbReference>
<comment type="caution">
    <text evidence="3">The sequence shown here is derived from an EMBL/GenBank/DDBJ whole genome shotgun (WGS) entry which is preliminary data.</text>
</comment>
<dbReference type="EMBL" id="SRLO01000346">
    <property type="protein sequence ID" value="TNN59858.1"/>
    <property type="molecule type" value="Genomic_DNA"/>
</dbReference>
<dbReference type="InterPro" id="IPR010911">
    <property type="entry name" value="Rab_BD"/>
</dbReference>
<evidence type="ECO:0000256" key="1">
    <source>
        <dbReference type="SAM" id="MobiDB-lite"/>
    </source>
</evidence>
<feature type="compositionally biased region" description="Pro residues" evidence="1">
    <location>
        <begin position="59"/>
        <end position="70"/>
    </location>
</feature>
<dbReference type="GO" id="GO:0006886">
    <property type="term" value="P:intracellular protein transport"/>
    <property type="evidence" value="ECO:0007669"/>
    <property type="project" value="InterPro"/>
</dbReference>
<feature type="region of interest" description="Disordered" evidence="1">
    <location>
        <begin position="206"/>
        <end position="262"/>
    </location>
</feature>
<dbReference type="OrthoDB" id="8948718at2759"/>
<name>A0A4Z2H1V6_9TELE</name>
<dbReference type="GO" id="GO:0042043">
    <property type="term" value="F:neurexin family protein binding"/>
    <property type="evidence" value="ECO:0007669"/>
    <property type="project" value="TreeGrafter"/>
</dbReference>
<keyword evidence="4" id="KW-1185">Reference proteome</keyword>